<feature type="chain" id="PRO_5029743125" evidence="2">
    <location>
        <begin position="23"/>
        <end position="509"/>
    </location>
</feature>
<evidence type="ECO:0000313" key="3">
    <source>
        <dbReference type="EnsemblPlants" id="Kaladp0047s0071.1.v1.1"/>
    </source>
</evidence>
<dbReference type="SUPFAM" id="SSF53474">
    <property type="entry name" value="alpha/beta-Hydrolases"/>
    <property type="match status" value="2"/>
</dbReference>
<evidence type="ECO:0000313" key="4">
    <source>
        <dbReference type="Proteomes" id="UP000594263"/>
    </source>
</evidence>
<dbReference type="GO" id="GO:0004185">
    <property type="term" value="F:serine-type carboxypeptidase activity"/>
    <property type="evidence" value="ECO:0007669"/>
    <property type="project" value="InterPro"/>
</dbReference>
<accession>A0A7N0TWD2</accession>
<comment type="similarity">
    <text evidence="1">Belongs to the peptidase S10 family.</text>
</comment>
<evidence type="ECO:0000256" key="1">
    <source>
        <dbReference type="ARBA" id="ARBA00009431"/>
    </source>
</evidence>
<dbReference type="AlphaFoldDB" id="A0A7N0TWD2"/>
<dbReference type="EnsemblPlants" id="Kaladp0047s0071.1.v1.1">
    <property type="protein sequence ID" value="Kaladp0047s0071.1.v1.1"/>
    <property type="gene ID" value="Kaladp0047s0071.v1.1"/>
</dbReference>
<feature type="signal peptide" evidence="2">
    <location>
        <begin position="1"/>
        <end position="22"/>
    </location>
</feature>
<organism evidence="3 4">
    <name type="scientific">Kalanchoe fedtschenkoi</name>
    <name type="common">Lavender scallops</name>
    <name type="synonym">South American air plant</name>
    <dbReference type="NCBI Taxonomy" id="63787"/>
    <lineage>
        <taxon>Eukaryota</taxon>
        <taxon>Viridiplantae</taxon>
        <taxon>Streptophyta</taxon>
        <taxon>Embryophyta</taxon>
        <taxon>Tracheophyta</taxon>
        <taxon>Spermatophyta</taxon>
        <taxon>Magnoliopsida</taxon>
        <taxon>eudicotyledons</taxon>
        <taxon>Gunneridae</taxon>
        <taxon>Pentapetalae</taxon>
        <taxon>Saxifragales</taxon>
        <taxon>Crassulaceae</taxon>
        <taxon>Kalanchoe</taxon>
    </lineage>
</organism>
<dbReference type="Pfam" id="PF00450">
    <property type="entry name" value="Peptidase_S10"/>
    <property type="match status" value="4"/>
</dbReference>
<dbReference type="PANTHER" id="PTHR11802">
    <property type="entry name" value="SERINE PROTEASE FAMILY S10 SERINE CARBOXYPEPTIDASE"/>
    <property type="match status" value="1"/>
</dbReference>
<dbReference type="Gramene" id="Kaladp0047s0071.1.v1.1">
    <property type="protein sequence ID" value="Kaladp0047s0071.1.v1.1"/>
    <property type="gene ID" value="Kaladp0047s0071.v1.1"/>
</dbReference>
<dbReference type="InterPro" id="IPR029058">
    <property type="entry name" value="AB_hydrolase_fold"/>
</dbReference>
<keyword evidence="2" id="KW-0732">Signal</keyword>
<dbReference type="GO" id="GO:0016747">
    <property type="term" value="F:acyltransferase activity, transferring groups other than amino-acyl groups"/>
    <property type="evidence" value="ECO:0007669"/>
    <property type="project" value="TreeGrafter"/>
</dbReference>
<name>A0A7N0TWD2_KALFE</name>
<dbReference type="PRINTS" id="PR00724">
    <property type="entry name" value="CRBOXYPTASEC"/>
</dbReference>
<dbReference type="PANTHER" id="PTHR11802:SF29">
    <property type="entry name" value="SERINE CARBOXYPEPTIDASE-LIKE 19"/>
    <property type="match status" value="1"/>
</dbReference>
<dbReference type="InterPro" id="IPR001563">
    <property type="entry name" value="Peptidase_S10"/>
</dbReference>
<dbReference type="Gene3D" id="3.40.50.1820">
    <property type="entry name" value="alpha/beta hydrolase"/>
    <property type="match status" value="3"/>
</dbReference>
<dbReference type="GO" id="GO:0019748">
    <property type="term" value="P:secondary metabolic process"/>
    <property type="evidence" value="ECO:0007669"/>
    <property type="project" value="TreeGrafter"/>
</dbReference>
<reference evidence="3" key="1">
    <citation type="submission" date="2021-01" db="UniProtKB">
        <authorList>
            <consortium name="EnsemblPlants"/>
        </authorList>
    </citation>
    <scope>IDENTIFICATION</scope>
</reference>
<protein>
    <submittedName>
        <fullName evidence="3">Uncharacterized protein</fullName>
    </submittedName>
</protein>
<sequence length="509" mass="57231">MGLVLGVVVALAAFFGTGVVGGAVVETLPGFSGSLPFELETGYVSVGDLEEVQLFYYFVKSERDSVTDPLLVWLSGGPGCSGLSALLYDIGPLKFNVGAFNGSFASIDLELNPYSWTKQYDKVANLLFIDQPVGAGFSFSSTEAASYTSDTKASKQLYMFLRKWLNVHPVFVNNPLYVGGNSYAGISVPLLLEHILADGEYNFRRLTSWVRLLVLEDPSWLAQLGHIGSRIGLPVPRQGKHRKTESTREALELFSTSHPLILRLFLPKWLLEHPKYLPLEFFISGDSYAGMLIPVVTKKVLESTRMALISNELYERLKVSCNKSYINVEPSNVECTKALQAYNLTSSQPSQWRFLQKISGNSLVVGSPDLNVQLERCRTYNYTLAPIWANDPRVIDELHVRKVNSLEYRFETLPRWIRCNQSLSYTKDVESVTPVHKYLTRHDLNVLVQTWRPWFVGGQVAGYTEQYDSVASGYRLVYATVKGSGHPALESYQKECYQLFDRWVHTNPL</sequence>
<dbReference type="Proteomes" id="UP000594263">
    <property type="component" value="Unplaced"/>
</dbReference>
<proteinExistence type="inferred from homology"/>
<keyword evidence="4" id="KW-1185">Reference proteome</keyword>
<evidence type="ECO:0000256" key="2">
    <source>
        <dbReference type="SAM" id="SignalP"/>
    </source>
</evidence>
<dbReference type="GO" id="GO:0006508">
    <property type="term" value="P:proteolysis"/>
    <property type="evidence" value="ECO:0007669"/>
    <property type="project" value="InterPro"/>
</dbReference>